<feature type="compositionally biased region" description="Low complexity" evidence="1">
    <location>
        <begin position="155"/>
        <end position="187"/>
    </location>
</feature>
<feature type="compositionally biased region" description="Polar residues" evidence="1">
    <location>
        <begin position="139"/>
        <end position="151"/>
    </location>
</feature>
<proteinExistence type="predicted"/>
<comment type="caution">
    <text evidence="2">The sequence shown here is derived from an EMBL/GenBank/DDBJ whole genome shotgun (WGS) entry which is preliminary data.</text>
</comment>
<reference evidence="2" key="1">
    <citation type="submission" date="2021-06" db="EMBL/GenBank/DDBJ databases">
        <title>Comparative genomics, transcriptomics and evolutionary studies reveal genomic signatures of adaptation to plant cell wall in hemibiotrophic fungi.</title>
        <authorList>
            <consortium name="DOE Joint Genome Institute"/>
            <person name="Baroncelli R."/>
            <person name="Diaz J.F."/>
            <person name="Benocci T."/>
            <person name="Peng M."/>
            <person name="Battaglia E."/>
            <person name="Haridas S."/>
            <person name="Andreopoulos W."/>
            <person name="Labutti K."/>
            <person name="Pangilinan J."/>
            <person name="Floch G.L."/>
            <person name="Makela M.R."/>
            <person name="Henrissat B."/>
            <person name="Grigoriev I.V."/>
            <person name="Crouch J.A."/>
            <person name="De Vries R.P."/>
            <person name="Sukno S.A."/>
            <person name="Thon M.R."/>
        </authorList>
    </citation>
    <scope>NUCLEOTIDE SEQUENCE</scope>
    <source>
        <strain evidence="2">MAFF235873</strain>
    </source>
</reference>
<dbReference type="AlphaFoldDB" id="A0AAD9M1R4"/>
<sequence>MAFATPCYLSPFSSSNYSCDMDLDDPVADSITFSSLSITPPQSLPTEMDVDEESYSYSSSSSRGIQKNPFSTEKSGFGHTSSSSRGIQKNPFSTEKSGFGHTSYSDGRPKNPFAGESTQKESTQKRRRSRNRKAKTDTKVQQTHRGGQNQFGHAGNQKQQLKGPGKLKPKGQQQKQQPRQPRQNRGPQRAETKQDIPVNPFLVPLPLVKGQGRRR</sequence>
<evidence type="ECO:0000256" key="1">
    <source>
        <dbReference type="SAM" id="MobiDB-lite"/>
    </source>
</evidence>
<feature type="region of interest" description="Disordered" evidence="1">
    <location>
        <begin position="34"/>
        <end position="215"/>
    </location>
</feature>
<keyword evidence="3" id="KW-1185">Reference proteome</keyword>
<dbReference type="EMBL" id="MU842920">
    <property type="protein sequence ID" value="KAK2026190.1"/>
    <property type="molecule type" value="Genomic_DNA"/>
</dbReference>
<feature type="compositionally biased region" description="Low complexity" evidence="1">
    <location>
        <begin position="197"/>
        <end position="208"/>
    </location>
</feature>
<evidence type="ECO:0000313" key="2">
    <source>
        <dbReference type="EMBL" id="KAK2026190.1"/>
    </source>
</evidence>
<dbReference type="Proteomes" id="UP001232148">
    <property type="component" value="Unassembled WGS sequence"/>
</dbReference>
<gene>
    <name evidence="2" type="ORF">LX32DRAFT_702000</name>
</gene>
<feature type="compositionally biased region" description="Polar residues" evidence="1">
    <location>
        <begin position="63"/>
        <end position="105"/>
    </location>
</feature>
<feature type="compositionally biased region" description="Polar residues" evidence="1">
    <location>
        <begin position="34"/>
        <end position="45"/>
    </location>
</feature>
<protein>
    <submittedName>
        <fullName evidence="2">Uncharacterized protein</fullName>
    </submittedName>
</protein>
<accession>A0AAD9M1R4</accession>
<evidence type="ECO:0000313" key="3">
    <source>
        <dbReference type="Proteomes" id="UP001232148"/>
    </source>
</evidence>
<name>A0AAD9M1R4_9PEZI</name>
<organism evidence="2 3">
    <name type="scientific">Colletotrichum zoysiae</name>
    <dbReference type="NCBI Taxonomy" id="1216348"/>
    <lineage>
        <taxon>Eukaryota</taxon>
        <taxon>Fungi</taxon>
        <taxon>Dikarya</taxon>
        <taxon>Ascomycota</taxon>
        <taxon>Pezizomycotina</taxon>
        <taxon>Sordariomycetes</taxon>
        <taxon>Hypocreomycetidae</taxon>
        <taxon>Glomerellales</taxon>
        <taxon>Glomerellaceae</taxon>
        <taxon>Colletotrichum</taxon>
        <taxon>Colletotrichum graminicola species complex</taxon>
    </lineage>
</organism>